<dbReference type="RefSeq" id="WP_059055613.1">
    <property type="nucleotide sequence ID" value="NZ_CEML01000002.1"/>
</dbReference>
<keyword evidence="4" id="KW-1185">Reference proteome</keyword>
<organism evidence="3 4">
    <name type="scientific">Halobacterium hubeiense</name>
    <dbReference type="NCBI Taxonomy" id="1407499"/>
    <lineage>
        <taxon>Archaea</taxon>
        <taxon>Methanobacteriati</taxon>
        <taxon>Methanobacteriota</taxon>
        <taxon>Stenosarchaea group</taxon>
        <taxon>Halobacteria</taxon>
        <taxon>Halobacteriales</taxon>
        <taxon>Halobacteriaceae</taxon>
        <taxon>Halobacterium</taxon>
    </lineage>
</organism>
<evidence type="ECO:0000259" key="2">
    <source>
        <dbReference type="Pfam" id="PF05425"/>
    </source>
</evidence>
<feature type="transmembrane region" description="Helical" evidence="1">
    <location>
        <begin position="12"/>
        <end position="34"/>
    </location>
</feature>
<dbReference type="AlphaFoldDB" id="A0A0U5CVJ2"/>
<name>A0A0U5CVJ2_9EURY</name>
<feature type="transmembrane region" description="Helical" evidence="1">
    <location>
        <begin position="54"/>
        <end position="75"/>
    </location>
</feature>
<accession>A0A0U5CVJ2</accession>
<dbReference type="GeneID" id="91108827"/>
<dbReference type="InterPro" id="IPR008457">
    <property type="entry name" value="Cu-R_CopD_dom"/>
</dbReference>
<proteinExistence type="predicted"/>
<feature type="transmembrane region" description="Helical" evidence="1">
    <location>
        <begin position="125"/>
        <end position="142"/>
    </location>
</feature>
<evidence type="ECO:0000313" key="4">
    <source>
        <dbReference type="Proteomes" id="UP000066737"/>
    </source>
</evidence>
<feature type="transmembrane region" description="Helical" evidence="1">
    <location>
        <begin position="87"/>
        <end position="105"/>
    </location>
</feature>
<dbReference type="OrthoDB" id="340884at2157"/>
<dbReference type="EMBL" id="LN831302">
    <property type="protein sequence ID" value="CQH47767.1"/>
    <property type="molecule type" value="Genomic_DNA"/>
</dbReference>
<protein>
    <recommendedName>
        <fullName evidence="2">Copper resistance protein D domain-containing protein</fullName>
    </recommendedName>
</protein>
<gene>
    <name evidence="3" type="ORF">HHUB_1353</name>
</gene>
<dbReference type="Pfam" id="PF05425">
    <property type="entry name" value="CopD"/>
    <property type="match status" value="1"/>
</dbReference>
<keyword evidence="1" id="KW-1133">Transmembrane helix</keyword>
<reference evidence="4" key="1">
    <citation type="journal article" date="2016" name="Environ. Microbiol.">
        <title>The complete genome of a viable archaeum isolated from 123-million-year-old rock salt.</title>
        <authorList>
            <person name="Jaakkola S.T."/>
            <person name="Pfeiffer F."/>
            <person name="Ravantti J.J."/>
            <person name="Guo Q."/>
            <person name="Liu Y."/>
            <person name="Chen X."/>
            <person name="Ma H."/>
            <person name="Yang C."/>
            <person name="Oksanen H.M."/>
            <person name="Bamford D.H."/>
        </authorList>
    </citation>
    <scope>NUCLEOTIDE SEQUENCE</scope>
    <source>
        <strain evidence="4">JI20-1</strain>
    </source>
</reference>
<evidence type="ECO:0000256" key="1">
    <source>
        <dbReference type="SAM" id="Phobius"/>
    </source>
</evidence>
<dbReference type="GO" id="GO:0016020">
    <property type="term" value="C:membrane"/>
    <property type="evidence" value="ECO:0007669"/>
    <property type="project" value="InterPro"/>
</dbReference>
<dbReference type="KEGG" id="hhb:Hhub_1353"/>
<keyword evidence="1" id="KW-0812">Transmembrane</keyword>
<sequence>MDFDIAAARVVHVVFGAAWTGSTLAVALFVVPAARRGVLDAAPVEWIADRFTKLSVASVAAMLLTGGHLAGNLYTFEALANSSRGHLVVGMTGLWLVLAGLAHVATSRLTAGHDVQSAADDATPWFGAAAVVSVALLVLAGLL</sequence>
<keyword evidence="1" id="KW-0472">Membrane</keyword>
<evidence type="ECO:0000313" key="3">
    <source>
        <dbReference type="EMBL" id="CQH47767.1"/>
    </source>
</evidence>
<feature type="domain" description="Copper resistance protein D" evidence="2">
    <location>
        <begin position="48"/>
        <end position="143"/>
    </location>
</feature>
<dbReference type="Proteomes" id="UP000066737">
    <property type="component" value="Chromosome I"/>
</dbReference>
<dbReference type="STRING" id="1407499.HHUB_1353"/>